<dbReference type="InterPro" id="IPR023346">
    <property type="entry name" value="Lysozyme-like_dom_sf"/>
</dbReference>
<evidence type="ECO:0000313" key="2">
    <source>
        <dbReference type="EMBL" id="MFC1849421.1"/>
    </source>
</evidence>
<sequence length="226" mass="26213">MKKYIPLYFLGCFLFVSLMCGDVYAEIYQYYDDKGVLHLTDKAGHPKAKPLKRKAARNYIQQSYHTPQQLKNRYISYVERICREQDMDPLLVRAIIKNESNFNHLAVSPKGALGLMQIIPATARRYGVKNPFDPYSNIEGGIRYLKYLFRLFPDNLSLIVAAYNCGENRVKEYGCIPPITETKLYVKKVLKTYAQYKLDYSKRQQIVKFIDDKGTILLTNRPNASN</sequence>
<gene>
    <name evidence="2" type="ORF">ACFL27_04345</name>
</gene>
<dbReference type="EMBL" id="JBHPBY010000037">
    <property type="protein sequence ID" value="MFC1849421.1"/>
    <property type="molecule type" value="Genomic_DNA"/>
</dbReference>
<dbReference type="SUPFAM" id="SSF53955">
    <property type="entry name" value="Lysozyme-like"/>
    <property type="match status" value="1"/>
</dbReference>
<dbReference type="PANTHER" id="PTHR37423">
    <property type="entry name" value="SOLUBLE LYTIC MUREIN TRANSGLYCOSYLASE-RELATED"/>
    <property type="match status" value="1"/>
</dbReference>
<dbReference type="InterPro" id="IPR008258">
    <property type="entry name" value="Transglycosylase_SLT_dom_1"/>
</dbReference>
<dbReference type="PANTHER" id="PTHR37423:SF2">
    <property type="entry name" value="MEMBRANE-BOUND LYTIC MUREIN TRANSGLYCOSYLASE C"/>
    <property type="match status" value="1"/>
</dbReference>
<dbReference type="CDD" id="cd00254">
    <property type="entry name" value="LT-like"/>
    <property type="match status" value="1"/>
</dbReference>
<evidence type="ECO:0000259" key="1">
    <source>
        <dbReference type="Pfam" id="PF01464"/>
    </source>
</evidence>
<accession>A0ABV6YTK8</accession>
<dbReference type="Proteomes" id="UP001594351">
    <property type="component" value="Unassembled WGS sequence"/>
</dbReference>
<evidence type="ECO:0000313" key="3">
    <source>
        <dbReference type="Proteomes" id="UP001594351"/>
    </source>
</evidence>
<keyword evidence="3" id="KW-1185">Reference proteome</keyword>
<dbReference type="Gene3D" id="1.10.530.10">
    <property type="match status" value="1"/>
</dbReference>
<name>A0ABV6YTK8_UNCC1</name>
<protein>
    <submittedName>
        <fullName evidence="2">Lytic transglycosylase domain-containing protein</fullName>
    </submittedName>
</protein>
<dbReference type="Pfam" id="PF01464">
    <property type="entry name" value="SLT"/>
    <property type="match status" value="1"/>
</dbReference>
<comment type="caution">
    <text evidence="2">The sequence shown here is derived from an EMBL/GenBank/DDBJ whole genome shotgun (WGS) entry which is preliminary data.</text>
</comment>
<reference evidence="2 3" key="1">
    <citation type="submission" date="2024-09" db="EMBL/GenBank/DDBJ databases">
        <title>Laminarin stimulates single cell rates of sulfate reduction while oxygen inhibits transcriptomic activity in coastal marine sediment.</title>
        <authorList>
            <person name="Lindsay M."/>
            <person name="Orcutt B."/>
            <person name="Emerson D."/>
            <person name="Stepanauskas R."/>
            <person name="D'Angelo T."/>
        </authorList>
    </citation>
    <scope>NUCLEOTIDE SEQUENCE [LARGE SCALE GENOMIC DNA]</scope>
    <source>
        <strain evidence="2">SAG AM-311-K15</strain>
    </source>
</reference>
<organism evidence="2 3">
    <name type="scientific">candidate division CSSED10-310 bacterium</name>
    <dbReference type="NCBI Taxonomy" id="2855610"/>
    <lineage>
        <taxon>Bacteria</taxon>
        <taxon>Bacteria division CSSED10-310</taxon>
    </lineage>
</organism>
<proteinExistence type="predicted"/>
<feature type="domain" description="Transglycosylase SLT" evidence="1">
    <location>
        <begin position="83"/>
        <end position="174"/>
    </location>
</feature>